<feature type="coiled-coil region" evidence="1">
    <location>
        <begin position="423"/>
        <end position="457"/>
    </location>
</feature>
<keyword evidence="1" id="KW-0175">Coiled coil</keyword>
<feature type="transmembrane region" description="Helical" evidence="2">
    <location>
        <begin position="140"/>
        <end position="158"/>
    </location>
</feature>
<proteinExistence type="predicted"/>
<keyword evidence="2" id="KW-0812">Transmembrane</keyword>
<evidence type="ECO:0000313" key="4">
    <source>
        <dbReference type="EMBL" id="QJP88407.1"/>
    </source>
</evidence>
<dbReference type="RefSeq" id="WP_004399367.1">
    <property type="nucleotide sequence ID" value="NC_000964.3"/>
</dbReference>
<dbReference type="EMBL" id="CP052842">
    <property type="protein sequence ID" value="QJP88407.1"/>
    <property type="molecule type" value="Genomic_DNA"/>
</dbReference>
<name>A0A6M3ZBH5_BACSU</name>
<evidence type="ECO:0000259" key="3">
    <source>
        <dbReference type="Pfam" id="PF20693"/>
    </source>
</evidence>
<feature type="coiled-coil region" evidence="1">
    <location>
        <begin position="538"/>
        <end position="570"/>
    </location>
</feature>
<evidence type="ECO:0000256" key="1">
    <source>
        <dbReference type="SAM" id="Coils"/>
    </source>
</evidence>
<keyword evidence="2" id="KW-1133">Transmembrane helix</keyword>
<dbReference type="OrthoDB" id="1701659at2"/>
<organism evidence="4">
    <name type="scientific">Bacillus subtilis (strain 168)</name>
    <dbReference type="NCBI Taxonomy" id="224308"/>
    <lineage>
        <taxon>Bacteria</taxon>
        <taxon>Bacillati</taxon>
        <taxon>Bacillota</taxon>
        <taxon>Bacilli</taxon>
        <taxon>Bacillales</taxon>
        <taxon>Bacillaceae</taxon>
        <taxon>Bacillus</taxon>
    </lineage>
</organism>
<dbReference type="Gene3D" id="3.40.50.300">
    <property type="entry name" value="P-loop containing nucleotide triphosphate hydrolases"/>
    <property type="match status" value="1"/>
</dbReference>
<gene>
    <name evidence="4" type="ORF">HIR78_10335</name>
</gene>
<dbReference type="SUPFAM" id="SSF52540">
    <property type="entry name" value="P-loop containing nucleoside triphosphate hydrolases"/>
    <property type="match status" value="2"/>
</dbReference>
<dbReference type="Pfam" id="PF20693">
    <property type="entry name" value="YobI-ATPase"/>
    <property type="match status" value="1"/>
</dbReference>
<dbReference type="InterPro" id="IPR048428">
    <property type="entry name" value="YobI-NTPase"/>
</dbReference>
<dbReference type="InterPro" id="IPR027417">
    <property type="entry name" value="P-loop_NTPase"/>
</dbReference>
<accession>A0A6M3ZBH5</accession>
<keyword evidence="2" id="KW-0472">Membrane</keyword>
<dbReference type="AlphaFoldDB" id="A0A6M3ZBH5"/>
<feature type="domain" description="YobI-like P-loop NTPase" evidence="3">
    <location>
        <begin position="45"/>
        <end position="416"/>
    </location>
</feature>
<reference evidence="4" key="1">
    <citation type="submission" date="2020-04" db="EMBL/GenBank/DDBJ databases">
        <title>Phage recombination drives evolution of spore-forming Bacilli.</title>
        <authorList>
            <person name="Dragos A."/>
            <person name="Kovacs A.T."/>
        </authorList>
    </citation>
    <scope>NUCLEOTIDE SEQUENCE</scope>
    <source>
        <strain evidence="4">168</strain>
    </source>
</reference>
<protein>
    <recommendedName>
        <fullName evidence="3">YobI-like P-loop NTPase domain-containing protein</fullName>
    </recommendedName>
</protein>
<dbReference type="KEGG" id="bsu:BSU18970"/>
<sequence>MGEIKKKFVQWLEKLLIRLKEPNVKEESLFEDLSPSNDVDTDGKYSKALSWGLENKKVKNIALTGPYGSGKSSILNTFQKQYSREYSFLNISLATFNTDTDDMENKLEKSILQQMIYRVHDRTIPFSRFKRIKHIRTKSIIINLIFFFAFIIVGIYLFKPDALKGIYAETLVSRSLGTEDQQQIRLTILLALFFIVYPLLAYKRIYHFVRANLKLNKVTIANTTLEKNTGEENSSIFDKYLDEILYFFEASKYNVVIFEDLDRFNNIGIFERLRELNELINNSEQIDRRVVFIYAIKDDIFGDADTEKLTRDRTKFFDFIIPVIPIINASNSGDILKKKIKHSPYSDLINTHFLEDVTIYIDDMRVLKNIFNEFVIYQQKLSAIDLDPNKMLAMIIYKNIYPVDFSKLQYNKGLVYEIFQKKQLIIEEQIKLINAKIQQLERKLANIEVESLKSIAELNFIYLSELEISNLNSNYDINIDGEVFRGNTSNKDRFFEKLKNADTIYCYLRNRNGPATIKEIATVFGRKPNYFEREDAIKAIEKNEIQKFKKELLELEREKQEIRAQSLQVLITKMNSKDVFSDKLYEKKLLVYLLRHGYIDEMYNHYITYFYPESLSLSDIKFVFSIKNHESLPYSFELDNIGKIMSKLVGAEFKQIEVLNFHLLNYIMDHSEYRNYYDSIIERLANGSKESVTFIDGFKERAINKAAFIQSISSKWDDFWSFIELRSNYTQQKKEEYLSDILTYADIADIIRMNKESVMSFTLSKYLNLLSLVSDEEKIKELLLKLQVKFKSLDHLLNSETIYDFVVQRNLYEINIKTLSVILNDAPNITYAAVKNSDQQAVINYVNDNIDIFVEKVLLTEEIEEPEESFLELLNREDLDKRVKHAMIMKKTFAISDIGELIKELWPIVIRENKMVACWSNVITSYVEYNKKMPDFLIAFLNNPVNRKELSKNNIEAFDDKFDEAILEDISEEIINSRDITDETFEVLIASIQSWIYFPLGNVSEKRAKLLIDNDLLSLTPENFKELKLNFDTLHIQLALRNPDEFIDKQGDFSLDANDIKQLIDSNELSQFNKEIFVQHLNSNCLTDGNNDILKDTIYFINEHNLKITNELLTFLLESPTTLDTRLSLLAGQIKHIDNESITEFLTKIGEPYSEIAEKGRRIKISNNRTNKALVTALESKNYISSFKEDRERLRVNTKKK</sequence>
<evidence type="ECO:0000256" key="2">
    <source>
        <dbReference type="SAM" id="Phobius"/>
    </source>
</evidence>